<dbReference type="Proteomes" id="UP000037122">
    <property type="component" value="Unassembled WGS sequence"/>
</dbReference>
<dbReference type="SUPFAM" id="SSF46565">
    <property type="entry name" value="Chaperone J-domain"/>
    <property type="match status" value="1"/>
</dbReference>
<feature type="compositionally biased region" description="Low complexity" evidence="2">
    <location>
        <begin position="233"/>
        <end position="246"/>
    </location>
</feature>
<protein>
    <submittedName>
        <fullName evidence="3">Uncharacterized protein</fullName>
    </submittedName>
</protein>
<feature type="compositionally biased region" description="Low complexity" evidence="2">
    <location>
        <begin position="396"/>
        <end position="410"/>
    </location>
</feature>
<gene>
    <name evidence="3" type="ORF">QG37_07978</name>
</gene>
<feature type="repeat" description="TPR" evidence="1">
    <location>
        <begin position="476"/>
        <end position="509"/>
    </location>
</feature>
<feature type="compositionally biased region" description="Polar residues" evidence="2">
    <location>
        <begin position="430"/>
        <end position="441"/>
    </location>
</feature>
<feature type="region of interest" description="Disordered" evidence="2">
    <location>
        <begin position="300"/>
        <end position="475"/>
    </location>
</feature>
<dbReference type="InterPro" id="IPR036869">
    <property type="entry name" value="J_dom_sf"/>
</dbReference>
<feature type="compositionally biased region" description="Basic and acidic residues" evidence="2">
    <location>
        <begin position="144"/>
        <end position="155"/>
    </location>
</feature>
<feature type="region of interest" description="Disordered" evidence="2">
    <location>
        <begin position="217"/>
        <end position="246"/>
    </location>
</feature>
<dbReference type="EMBL" id="LGST01000066">
    <property type="protein sequence ID" value="KND95657.1"/>
    <property type="molecule type" value="Genomic_DNA"/>
</dbReference>
<dbReference type="VEuPathDB" id="FungiDB:B9J08_000454"/>
<name>A0A0L0NNE1_CANAR</name>
<feature type="compositionally biased region" description="Polar residues" evidence="2">
    <location>
        <begin position="462"/>
        <end position="475"/>
    </location>
</feature>
<feature type="compositionally biased region" description="Low complexity" evidence="2">
    <location>
        <begin position="374"/>
        <end position="383"/>
    </location>
</feature>
<evidence type="ECO:0000256" key="2">
    <source>
        <dbReference type="SAM" id="MobiDB-lite"/>
    </source>
</evidence>
<dbReference type="AlphaFoldDB" id="A0A0L0NNE1"/>
<dbReference type="Gene3D" id="1.25.40.10">
    <property type="entry name" value="Tetratricopeptide repeat domain"/>
    <property type="match status" value="1"/>
</dbReference>
<dbReference type="VEuPathDB" id="FungiDB:QG37_07978"/>
<organism evidence="3 4">
    <name type="scientific">Candidozyma auris</name>
    <name type="common">Yeast</name>
    <name type="synonym">Candida auris</name>
    <dbReference type="NCBI Taxonomy" id="498019"/>
    <lineage>
        <taxon>Eukaryota</taxon>
        <taxon>Fungi</taxon>
        <taxon>Dikarya</taxon>
        <taxon>Ascomycota</taxon>
        <taxon>Saccharomycotina</taxon>
        <taxon>Pichiomycetes</taxon>
        <taxon>Metschnikowiaceae</taxon>
        <taxon>Candidozyma</taxon>
    </lineage>
</organism>
<dbReference type="VEuPathDB" id="FungiDB:CJI96_0001173"/>
<comment type="caution">
    <text evidence="3">The sequence shown here is derived from an EMBL/GenBank/DDBJ whole genome shotgun (WGS) entry which is preliminary data.</text>
</comment>
<dbReference type="PANTHER" id="PTHR46014:SF1">
    <property type="entry name" value="TETRATRICOPEPTIDE REPEAT PROTEIN 1"/>
    <property type="match status" value="1"/>
</dbReference>
<feature type="compositionally biased region" description="Polar residues" evidence="2">
    <location>
        <begin position="626"/>
        <end position="639"/>
    </location>
</feature>
<dbReference type="SUPFAM" id="SSF48452">
    <property type="entry name" value="TPR-like"/>
    <property type="match status" value="1"/>
</dbReference>
<feature type="region of interest" description="Disordered" evidence="2">
    <location>
        <begin position="83"/>
        <end position="173"/>
    </location>
</feature>
<dbReference type="PROSITE" id="PS50005">
    <property type="entry name" value="TPR"/>
    <property type="match status" value="1"/>
</dbReference>
<dbReference type="PANTHER" id="PTHR46014">
    <property type="entry name" value="TETRATRICOPEPTIDE REPEAT PROTEIN 1"/>
    <property type="match status" value="1"/>
</dbReference>
<dbReference type="VEuPathDB" id="FungiDB:CJJ09_002422"/>
<dbReference type="Gene3D" id="1.10.287.110">
    <property type="entry name" value="DnaJ domain"/>
    <property type="match status" value="1"/>
</dbReference>
<feature type="compositionally biased region" description="Basic and acidic residues" evidence="2">
    <location>
        <begin position="300"/>
        <end position="312"/>
    </location>
</feature>
<dbReference type="VEuPathDB" id="FungiDB:CJJ07_002297"/>
<feature type="compositionally biased region" description="Acidic residues" evidence="2">
    <location>
        <begin position="317"/>
        <end position="328"/>
    </location>
</feature>
<feature type="compositionally biased region" description="Low complexity" evidence="2">
    <location>
        <begin position="107"/>
        <end position="124"/>
    </location>
</feature>
<proteinExistence type="predicted"/>
<feature type="compositionally biased region" description="Basic and acidic residues" evidence="2">
    <location>
        <begin position="337"/>
        <end position="353"/>
    </location>
</feature>
<feature type="region of interest" description="Disordered" evidence="2">
    <location>
        <begin position="613"/>
        <end position="640"/>
    </location>
</feature>
<dbReference type="InterPro" id="IPR052769">
    <property type="entry name" value="TPR_domain_protein"/>
</dbReference>
<keyword evidence="1" id="KW-0802">TPR repeat</keyword>
<dbReference type="InterPro" id="IPR019734">
    <property type="entry name" value="TPR_rpt"/>
</dbReference>
<accession>A0A0L0NNE1</accession>
<dbReference type="InterPro" id="IPR011990">
    <property type="entry name" value="TPR-like_helical_dom_sf"/>
</dbReference>
<evidence type="ECO:0000313" key="4">
    <source>
        <dbReference type="Proteomes" id="UP000037122"/>
    </source>
</evidence>
<sequence length="762" mass="85738">MAPPKKDAFADLFLSAAGSGLNSSLNNSMNKLSLQEQLQLKKPPSCLSPFNDWDVLSGNSTPIGKPVHVANQVLDPFAAFESRKTENTSKSSAIDDDLLFGLGGGNQPSKAAQPPTAPQPQKASVGNLLDDDFTDAFTPQPEPEPLRKTEPEPQPKRPISRESATSPAQRLDSGRDSVLAGLVDIGFSVDASNKAIDQVGPDLQGCVNFIMRSNELTPSNKRVQSPRYPPRPSASQQGSQSQSDFSNTLQDLSTDMFKKASWFLAKSKETVSKNIEQFQNSRDRTGQKQMPAWMRQQSEYKERALERKKDGTSYEDYGSDAENIDEEEIQRIMRLQKQREKERHRQRLEKLKEGFSGSKSKDGSLSPQPPMPRRPSLTSTSRSQRQDPPAEPRPVSQPAQPSQPEPQFQPEAKKHSQPQPEEDLLGLGDTPSQRFKASQSKDVAYTSPARRRPAKSSSKPRNTTSEALNAFQQSDYETFKQKGTESFTNGNYDDAFNAYNKCLESLPQKHELRIVIMSNLAITNIKLGNYKLAKQQCDDGIALVGDNFNDEDWTLNDKSIKYWYIKLLTRKAESLEMLENFTDSLECYIELVSKHGVTEKKIMDAKRRVNNIINPPKPVSKKPARLTSSTPVSDSNAQVQKIRKQNLEEKRQEELKLKLHDQVHEKVQAWSSGKEDNLRNLLMSLSDVLPQRLGFPFVNEKKITINDLMLTKKVKINYMKVISAIHPDKLGKFELEDQMICQAVFIILNKAWDTFKEQNNIA</sequence>
<evidence type="ECO:0000256" key="1">
    <source>
        <dbReference type="PROSITE-ProRule" id="PRU00339"/>
    </source>
</evidence>
<evidence type="ECO:0000313" key="3">
    <source>
        <dbReference type="EMBL" id="KND95657.1"/>
    </source>
</evidence>
<dbReference type="VEuPathDB" id="FungiDB:CJI97_000454"/>
<reference evidence="4" key="1">
    <citation type="journal article" date="2015" name="BMC Genomics">
        <title>Draft genome of a commonly misdiagnosed multidrug resistant pathogen Candida auris.</title>
        <authorList>
            <person name="Chatterjee S."/>
            <person name="Alampalli S.V."/>
            <person name="Nageshan R.K."/>
            <person name="Chettiar S.T."/>
            <person name="Joshi S."/>
            <person name="Tatu U.S."/>
        </authorList>
    </citation>
    <scope>NUCLEOTIDE SEQUENCE [LARGE SCALE GENOMIC DNA]</scope>
    <source>
        <strain evidence="4">6684</strain>
    </source>
</reference>
<dbReference type="SMART" id="SM00028">
    <property type="entry name" value="TPR"/>
    <property type="match status" value="3"/>
</dbReference>